<reference evidence="4" key="1">
    <citation type="journal article" date="2012" name="Science">
        <title>The Paleozoic origin of enzymatic lignin decomposition reconstructed from 31 fungal genomes.</title>
        <authorList>
            <person name="Floudas D."/>
            <person name="Binder M."/>
            <person name="Riley R."/>
            <person name="Barry K."/>
            <person name="Blanchette R.A."/>
            <person name="Henrissat B."/>
            <person name="Martinez A.T."/>
            <person name="Otillar R."/>
            <person name="Spatafora J.W."/>
            <person name="Yadav J.S."/>
            <person name="Aerts A."/>
            <person name="Benoit I."/>
            <person name="Boyd A."/>
            <person name="Carlson A."/>
            <person name="Copeland A."/>
            <person name="Coutinho P.M."/>
            <person name="de Vries R.P."/>
            <person name="Ferreira P."/>
            <person name="Findley K."/>
            <person name="Foster B."/>
            <person name="Gaskell J."/>
            <person name="Glotzer D."/>
            <person name="Gorecki P."/>
            <person name="Heitman J."/>
            <person name="Hesse C."/>
            <person name="Hori C."/>
            <person name="Igarashi K."/>
            <person name="Jurgens J.A."/>
            <person name="Kallen N."/>
            <person name="Kersten P."/>
            <person name="Kohler A."/>
            <person name="Kuees U."/>
            <person name="Kumar T.K.A."/>
            <person name="Kuo A."/>
            <person name="LaButti K."/>
            <person name="Larrondo L.F."/>
            <person name="Lindquist E."/>
            <person name="Ling A."/>
            <person name="Lombard V."/>
            <person name="Lucas S."/>
            <person name="Lundell T."/>
            <person name="Martin R."/>
            <person name="McLaughlin D.J."/>
            <person name="Morgenstern I."/>
            <person name="Morin E."/>
            <person name="Murat C."/>
            <person name="Nagy L.G."/>
            <person name="Nolan M."/>
            <person name="Ohm R.A."/>
            <person name="Patyshakuliyeva A."/>
            <person name="Rokas A."/>
            <person name="Ruiz-Duenas F.J."/>
            <person name="Sabat G."/>
            <person name="Salamov A."/>
            <person name="Samejima M."/>
            <person name="Schmutz J."/>
            <person name="Slot J.C."/>
            <person name="St John F."/>
            <person name="Stenlid J."/>
            <person name="Sun H."/>
            <person name="Sun S."/>
            <person name="Syed K."/>
            <person name="Tsang A."/>
            <person name="Wiebenga A."/>
            <person name="Young D."/>
            <person name="Pisabarro A."/>
            <person name="Eastwood D.C."/>
            <person name="Martin F."/>
            <person name="Cullen D."/>
            <person name="Grigoriev I.V."/>
            <person name="Hibbett D.S."/>
        </authorList>
    </citation>
    <scope>NUCLEOTIDE SEQUENCE [LARGE SCALE GENOMIC DNA]</scope>
    <source>
        <strain evidence="4">RWD-64-598 SS2</strain>
    </source>
</reference>
<keyword evidence="4" id="KW-1185">Reference proteome</keyword>
<evidence type="ECO:0000256" key="1">
    <source>
        <dbReference type="SAM" id="MobiDB-lite"/>
    </source>
</evidence>
<evidence type="ECO:0000313" key="3">
    <source>
        <dbReference type="EMBL" id="EIW73885.1"/>
    </source>
</evidence>
<dbReference type="Proteomes" id="UP000053558">
    <property type="component" value="Unassembled WGS sequence"/>
</dbReference>
<feature type="region of interest" description="Disordered" evidence="1">
    <location>
        <begin position="1"/>
        <end position="114"/>
    </location>
</feature>
<evidence type="ECO:0000259" key="2">
    <source>
        <dbReference type="Pfam" id="PF20149"/>
    </source>
</evidence>
<protein>
    <recommendedName>
        <fullName evidence="2">DUF6532 domain-containing protein</fullName>
    </recommendedName>
</protein>
<dbReference type="AlphaFoldDB" id="R7SDE2"/>
<feature type="compositionally biased region" description="Low complexity" evidence="1">
    <location>
        <begin position="616"/>
        <end position="658"/>
    </location>
</feature>
<feature type="compositionally biased region" description="Basic residues" evidence="1">
    <location>
        <begin position="904"/>
        <end position="914"/>
    </location>
</feature>
<gene>
    <name evidence="3" type="ORF">CONPUDRAFT_160602</name>
</gene>
<feature type="region of interest" description="Disordered" evidence="1">
    <location>
        <begin position="186"/>
        <end position="563"/>
    </location>
</feature>
<organism evidence="3 4">
    <name type="scientific">Coniophora puteana (strain RWD-64-598)</name>
    <name type="common">Brown rot fungus</name>
    <dbReference type="NCBI Taxonomy" id="741705"/>
    <lineage>
        <taxon>Eukaryota</taxon>
        <taxon>Fungi</taxon>
        <taxon>Dikarya</taxon>
        <taxon>Basidiomycota</taxon>
        <taxon>Agaricomycotina</taxon>
        <taxon>Agaricomycetes</taxon>
        <taxon>Agaricomycetidae</taxon>
        <taxon>Boletales</taxon>
        <taxon>Coniophorineae</taxon>
        <taxon>Coniophoraceae</taxon>
        <taxon>Coniophora</taxon>
    </lineage>
</organism>
<feature type="region of interest" description="Disordered" evidence="1">
    <location>
        <begin position="896"/>
        <end position="935"/>
    </location>
</feature>
<feature type="compositionally biased region" description="Acidic residues" evidence="1">
    <location>
        <begin position="969"/>
        <end position="987"/>
    </location>
</feature>
<feature type="compositionally biased region" description="Basic residues" evidence="1">
    <location>
        <begin position="135"/>
        <end position="146"/>
    </location>
</feature>
<feature type="compositionally biased region" description="Acidic residues" evidence="1">
    <location>
        <begin position="376"/>
        <end position="400"/>
    </location>
</feature>
<feature type="compositionally biased region" description="Polar residues" evidence="1">
    <location>
        <begin position="541"/>
        <end position="552"/>
    </location>
</feature>
<dbReference type="PANTHER" id="PTHR48125:SF12">
    <property type="entry name" value="AT HOOK TRANSCRIPTION FACTOR FAMILY-RELATED"/>
    <property type="match status" value="1"/>
</dbReference>
<evidence type="ECO:0000313" key="4">
    <source>
        <dbReference type="Proteomes" id="UP000053558"/>
    </source>
</evidence>
<feature type="compositionally biased region" description="Acidic residues" evidence="1">
    <location>
        <begin position="463"/>
        <end position="532"/>
    </location>
</feature>
<accession>R7SDE2</accession>
<feature type="region of interest" description="Disordered" evidence="1">
    <location>
        <begin position="969"/>
        <end position="988"/>
    </location>
</feature>
<feature type="compositionally biased region" description="Polar residues" evidence="1">
    <location>
        <begin position="208"/>
        <end position="223"/>
    </location>
</feature>
<dbReference type="PANTHER" id="PTHR48125">
    <property type="entry name" value="LP07818P1"/>
    <property type="match status" value="1"/>
</dbReference>
<dbReference type="RefSeq" id="XP_007775937.1">
    <property type="nucleotide sequence ID" value="XM_007777747.1"/>
</dbReference>
<dbReference type="EMBL" id="JH711609">
    <property type="protein sequence ID" value="EIW73885.1"/>
    <property type="molecule type" value="Genomic_DNA"/>
</dbReference>
<dbReference type="KEGG" id="cput:CONPUDRAFT_160602"/>
<dbReference type="Pfam" id="PF20149">
    <property type="entry name" value="DUF6532"/>
    <property type="match status" value="1"/>
</dbReference>
<feature type="domain" description="DUF6532" evidence="2">
    <location>
        <begin position="730"/>
        <end position="859"/>
    </location>
</feature>
<feature type="region of interest" description="Disordered" evidence="1">
    <location>
        <begin position="133"/>
        <end position="170"/>
    </location>
</feature>
<proteinExistence type="predicted"/>
<dbReference type="GeneID" id="19204346"/>
<dbReference type="InterPro" id="IPR045341">
    <property type="entry name" value="DUF6532"/>
</dbReference>
<feature type="region of interest" description="Disordered" evidence="1">
    <location>
        <begin position="592"/>
        <end position="658"/>
    </location>
</feature>
<feature type="compositionally biased region" description="Low complexity" evidence="1">
    <location>
        <begin position="248"/>
        <end position="288"/>
    </location>
</feature>
<name>R7SDE2_CONPW</name>
<feature type="compositionally biased region" description="Low complexity" evidence="1">
    <location>
        <begin position="68"/>
        <end position="98"/>
    </location>
</feature>
<sequence>MVPAQATHATRSQAKSKADADVGDDTAPTAPETSTQRQLRPKVAKNPAPVHSAPPQKAPSSKAPPKPATAKPSSKAMSKALAKPASTAAAAKPASTKSAEARAAGRLRPAIDTDGVPSVDRVAVVEAAIAAKQKQQLKPKPKPRQRKVNEANGVNLDGEHTSEYAGTARTAMPSAMVSTDVEADINEGLGGGKGRAQVAQVGRVPTRKSATITDQEAAMSSITDDTDVGPVAFDPIPRISSWRANVPRSATSGSRSTTSGRTKSSGTYSTITAATSLSSHSISAKHSAVTTKPKANHESGAVSDTDSIEDDNEDVPRGLRDDDEVDAIESEGAYMRSKDTNDTLPTFVIQKAAPSSGLSPPFTQRPPPYQRSPDATGDDVSEFEEVLDYEDPEAIDDNGDAGDAAAHHTGPSFLPASPGACSDIGGSQGDADSYQPSDADEYRADDTDTDVTLKSDSIAEPASDADMEVEPEVAEGAIDAEMEVEPDEVEEDIDPNMEAEPEGEVNIDAEPVAEDAEPAAEDAEPTAEDAESPAEVGPNDETANASAESVNQAATGADAEAGADPEADAMDVLGDFAISRKTTRTTALDCQTHARVSQPVERPKKRIRLSVPNSESTAGASTSAPATTVTPIATVASTTPATPAAPTNASTPTAPAVAKNKKTKYTLENLPAYTRINRVFGRRFMPNVLLWLGAQDSGKVWGPSDDELEDACAGIWRVIFNVEYDTLDMGERAALLTIVTNRMCLWRNSFSSTAVFALLLLLGHRGLCTAETRAAFAERLLIGGAFMCEKVVDGKPTGPYKGSFFTMVFSCHVLAIKGHSRKIPEFKDFLEPAYLPRGALALAAAACFRAVDIVKSGRIGDIDRAISSIVDAGCTPANGWKSLTQVKRLVSESSLKAKKDEKKGKKGKKGKARASAKGSDPATPPPPPDFSEANYGKKTKSFYQHSERCSDALIIASYELAAECAIKVEEEEESESETDEEAVDEFADLPTECKKQKLGYSEEVRPYA</sequence>